<evidence type="ECO:0000313" key="1">
    <source>
        <dbReference type="EMBL" id="MBA5628716.1"/>
    </source>
</evidence>
<reference evidence="1 2" key="1">
    <citation type="submission" date="2020-07" db="EMBL/GenBank/DDBJ databases">
        <title>Moheibacter lacus sp. nov., a member of the family Flavobacteriaceae isolated from freshwater lake sediment.</title>
        <authorList>
            <person name="Liu Y."/>
        </authorList>
    </citation>
    <scope>NUCLEOTIDE SEQUENCE [LARGE SCALE GENOMIC DNA]</scope>
    <source>
        <strain evidence="1 2">BDHS18</strain>
    </source>
</reference>
<dbReference type="RefSeq" id="WP_182042304.1">
    <property type="nucleotide sequence ID" value="NZ_JACDZE010000001.1"/>
</dbReference>
<name>A0A838ZMA7_9FLAO</name>
<accession>A0A838ZMA7</accession>
<dbReference type="EMBL" id="JACDZE010000001">
    <property type="protein sequence ID" value="MBA5628716.1"/>
    <property type="molecule type" value="Genomic_DNA"/>
</dbReference>
<proteinExistence type="predicted"/>
<dbReference type="AlphaFoldDB" id="A0A838ZMA7"/>
<comment type="caution">
    <text evidence="1">The sequence shown here is derived from an EMBL/GenBank/DDBJ whole genome shotgun (WGS) entry which is preliminary data.</text>
</comment>
<evidence type="ECO:0000313" key="2">
    <source>
        <dbReference type="Proteomes" id="UP000552241"/>
    </source>
</evidence>
<sequence>MKLFIFLGCVFFSTSFMQNPVQPIYTVSYSSTDCYFFILVNNKEIYKNESQYKVTRSIPIEKYLEKNDSQRIEYFMYPRHTMMELTEKSKLEVFVIKQIGEKFDTLHRSNLRNFGSKDEKGKMRFATRIGGYGNFLLD</sequence>
<protein>
    <submittedName>
        <fullName evidence="1">Uncharacterized protein</fullName>
    </submittedName>
</protein>
<keyword evidence="2" id="KW-1185">Reference proteome</keyword>
<gene>
    <name evidence="1" type="ORF">HU137_02900</name>
</gene>
<organism evidence="1 2">
    <name type="scientific">Moheibacter lacus</name>
    <dbReference type="NCBI Taxonomy" id="2745851"/>
    <lineage>
        <taxon>Bacteria</taxon>
        <taxon>Pseudomonadati</taxon>
        <taxon>Bacteroidota</taxon>
        <taxon>Flavobacteriia</taxon>
        <taxon>Flavobacteriales</taxon>
        <taxon>Weeksellaceae</taxon>
        <taxon>Moheibacter</taxon>
    </lineage>
</organism>
<dbReference type="Proteomes" id="UP000552241">
    <property type="component" value="Unassembled WGS sequence"/>
</dbReference>